<keyword evidence="3" id="KW-0862">Zinc</keyword>
<evidence type="ECO:0000256" key="3">
    <source>
        <dbReference type="ARBA" id="ARBA00022833"/>
    </source>
</evidence>
<evidence type="ECO:0000256" key="2">
    <source>
        <dbReference type="ARBA" id="ARBA00022771"/>
    </source>
</evidence>
<reference evidence="7" key="1">
    <citation type="submission" date="2020-05" db="UniProtKB">
        <authorList>
            <consortium name="EnsemblMetazoa"/>
        </authorList>
    </citation>
    <scope>IDENTIFICATION</scope>
    <source>
        <strain evidence="7">TTRI</strain>
    </source>
</reference>
<dbReference type="GO" id="GO:0003677">
    <property type="term" value="F:DNA binding"/>
    <property type="evidence" value="ECO:0007669"/>
    <property type="project" value="UniProtKB-UniRule"/>
</dbReference>
<evidence type="ECO:0000313" key="7">
    <source>
        <dbReference type="EnsemblMetazoa" id="GAUT049320-PA"/>
    </source>
</evidence>
<accession>A0A1A9VVV6</accession>
<dbReference type="PROSITE" id="PS50950">
    <property type="entry name" value="ZF_THAP"/>
    <property type="match status" value="1"/>
</dbReference>
<dbReference type="VEuPathDB" id="VectorBase:GAUT049320"/>
<dbReference type="Proteomes" id="UP000078200">
    <property type="component" value="Unassembled WGS sequence"/>
</dbReference>
<evidence type="ECO:0000259" key="6">
    <source>
        <dbReference type="PROSITE" id="PS50950"/>
    </source>
</evidence>
<dbReference type="Pfam" id="PF05485">
    <property type="entry name" value="THAP"/>
    <property type="match status" value="1"/>
</dbReference>
<dbReference type="SMART" id="SM00980">
    <property type="entry name" value="THAP"/>
    <property type="match status" value="1"/>
</dbReference>
<protein>
    <recommendedName>
        <fullName evidence="6">THAP-type domain-containing protein</fullName>
    </recommendedName>
</protein>
<keyword evidence="1" id="KW-0479">Metal-binding</keyword>
<dbReference type="SUPFAM" id="SSF57716">
    <property type="entry name" value="Glucocorticoid receptor-like (DNA-binding domain)"/>
    <property type="match status" value="1"/>
</dbReference>
<evidence type="ECO:0000256" key="4">
    <source>
        <dbReference type="ARBA" id="ARBA00023125"/>
    </source>
</evidence>
<organism evidence="7 8">
    <name type="scientific">Glossina austeni</name>
    <name type="common">Savannah tsetse fly</name>
    <dbReference type="NCBI Taxonomy" id="7395"/>
    <lineage>
        <taxon>Eukaryota</taxon>
        <taxon>Metazoa</taxon>
        <taxon>Ecdysozoa</taxon>
        <taxon>Arthropoda</taxon>
        <taxon>Hexapoda</taxon>
        <taxon>Insecta</taxon>
        <taxon>Pterygota</taxon>
        <taxon>Neoptera</taxon>
        <taxon>Endopterygota</taxon>
        <taxon>Diptera</taxon>
        <taxon>Brachycera</taxon>
        <taxon>Muscomorpha</taxon>
        <taxon>Hippoboscoidea</taxon>
        <taxon>Glossinidae</taxon>
        <taxon>Glossina</taxon>
    </lineage>
</organism>
<dbReference type="EnsemblMetazoa" id="GAUT049320-RA">
    <property type="protein sequence ID" value="GAUT049320-PA"/>
    <property type="gene ID" value="GAUT049320"/>
</dbReference>
<evidence type="ECO:0000313" key="8">
    <source>
        <dbReference type="Proteomes" id="UP000078200"/>
    </source>
</evidence>
<dbReference type="AlphaFoldDB" id="A0A1A9VVV6"/>
<name>A0A1A9VVV6_GLOAU</name>
<sequence>MYSRRTCIVTTCRYNQTKAGKKRSIFKFPPGKLQEWLRILNIPDYINRKPFYICENHFVPEHIDKSRPHCKFTEHAIPALNLRTPEIEGSGLDCAIKNENNDCDTTPYTDAPNGLDGVIKTENRDWNTTLNTDAPKTEANTLADLIKTENKDLMLNMSASETEASRLKGGIKTENNEWDTPSTSAWPRTNLAQINEDASTHSITEPIKEESSENLAVDSTWSENYPLQLVWEERSSTSPNDNITDWLSLVPPTAVAADLGYTFYLAYCPEARKGCTPSGHTCLLALSKLL</sequence>
<dbReference type="GO" id="GO:0051537">
    <property type="term" value="F:2 iron, 2 sulfur cluster binding"/>
    <property type="evidence" value="ECO:0007669"/>
    <property type="project" value="InterPro"/>
</dbReference>
<proteinExistence type="predicted"/>
<dbReference type="InterPro" id="IPR006612">
    <property type="entry name" value="THAP_Znf"/>
</dbReference>
<dbReference type="Pfam" id="PF10660">
    <property type="entry name" value="MitoNEET_N"/>
    <property type="match status" value="1"/>
</dbReference>
<dbReference type="STRING" id="7395.A0A1A9VVV6"/>
<evidence type="ECO:0000256" key="5">
    <source>
        <dbReference type="PROSITE-ProRule" id="PRU00309"/>
    </source>
</evidence>
<keyword evidence="2 5" id="KW-0863">Zinc-finger</keyword>
<feature type="domain" description="THAP-type" evidence="6">
    <location>
        <begin position="1"/>
        <end position="81"/>
    </location>
</feature>
<keyword evidence="4 5" id="KW-0238">DNA-binding</keyword>
<dbReference type="GO" id="GO:0008270">
    <property type="term" value="F:zinc ion binding"/>
    <property type="evidence" value="ECO:0007669"/>
    <property type="project" value="UniProtKB-KW"/>
</dbReference>
<keyword evidence="8" id="KW-1185">Reference proteome</keyword>
<evidence type="ECO:0000256" key="1">
    <source>
        <dbReference type="ARBA" id="ARBA00022723"/>
    </source>
</evidence>
<dbReference type="InterPro" id="IPR019610">
    <property type="entry name" value="FeS-contain_mitoNEET_N"/>
</dbReference>